<keyword evidence="1" id="KW-0812">Transmembrane</keyword>
<accession>A0A9W3BWV3</accession>
<evidence type="ECO:0000313" key="2">
    <source>
        <dbReference type="Proteomes" id="UP000504610"/>
    </source>
</evidence>
<feature type="transmembrane region" description="Helical" evidence="1">
    <location>
        <begin position="111"/>
        <end position="133"/>
    </location>
</feature>
<keyword evidence="1" id="KW-1133">Transmembrane helix</keyword>
<protein>
    <submittedName>
        <fullName evidence="3">Uncharacterized protein LOC108824188</fullName>
    </submittedName>
</protein>
<sequence>MMRIRSNITYLSILRLFVRECDQRSNEVSFFIEVPRSEKGQAFAYLLKKLNTEWKLPLNQKQKIIYVMFPCWLLNPGNNISRYLLISESLASLALVDFGTVFLQLKNKLQLLTVGIGGVGLVWTATFTCPPFVRT</sequence>
<dbReference type="Proteomes" id="UP000504610">
    <property type="component" value="Chromosome 1"/>
</dbReference>
<reference evidence="2" key="1">
    <citation type="journal article" date="2019" name="Database">
        <title>The radish genome database (RadishGD): an integrated information resource for radish genomics.</title>
        <authorList>
            <person name="Yu H.J."/>
            <person name="Baek S."/>
            <person name="Lee Y.J."/>
            <person name="Cho A."/>
            <person name="Mun J.H."/>
        </authorList>
    </citation>
    <scope>NUCLEOTIDE SEQUENCE [LARGE SCALE GENOMIC DNA]</scope>
    <source>
        <strain evidence="2">cv. WK10039</strain>
    </source>
</reference>
<reference evidence="3" key="2">
    <citation type="submission" date="2025-08" db="UniProtKB">
        <authorList>
            <consortium name="RefSeq"/>
        </authorList>
    </citation>
    <scope>IDENTIFICATION</scope>
    <source>
        <tissue evidence="3">Leaf</tissue>
    </source>
</reference>
<evidence type="ECO:0000313" key="3">
    <source>
        <dbReference type="RefSeq" id="XP_056843805.1"/>
    </source>
</evidence>
<dbReference type="KEGG" id="rsz:108824188"/>
<dbReference type="AlphaFoldDB" id="A0A9W3BWV3"/>
<evidence type="ECO:0000256" key="1">
    <source>
        <dbReference type="SAM" id="Phobius"/>
    </source>
</evidence>
<organism evidence="2 3">
    <name type="scientific">Raphanus sativus</name>
    <name type="common">Radish</name>
    <name type="synonym">Raphanus raphanistrum var. sativus</name>
    <dbReference type="NCBI Taxonomy" id="3726"/>
    <lineage>
        <taxon>Eukaryota</taxon>
        <taxon>Viridiplantae</taxon>
        <taxon>Streptophyta</taxon>
        <taxon>Embryophyta</taxon>
        <taxon>Tracheophyta</taxon>
        <taxon>Spermatophyta</taxon>
        <taxon>Magnoliopsida</taxon>
        <taxon>eudicotyledons</taxon>
        <taxon>Gunneridae</taxon>
        <taxon>Pentapetalae</taxon>
        <taxon>rosids</taxon>
        <taxon>malvids</taxon>
        <taxon>Brassicales</taxon>
        <taxon>Brassicaceae</taxon>
        <taxon>Brassiceae</taxon>
        <taxon>Raphanus</taxon>
    </lineage>
</organism>
<proteinExistence type="predicted"/>
<keyword evidence="2" id="KW-1185">Reference proteome</keyword>
<keyword evidence="1" id="KW-0472">Membrane</keyword>
<dbReference type="RefSeq" id="XP_056843805.1">
    <property type="nucleotide sequence ID" value="XM_056987825.1"/>
</dbReference>
<dbReference type="GeneID" id="108824188"/>
<gene>
    <name evidence="3" type="primary">LOC108824188</name>
</gene>
<name>A0A9W3BWV3_RAPSA</name>